<keyword evidence="1" id="KW-0812">Transmembrane</keyword>
<evidence type="ECO:0000313" key="2">
    <source>
        <dbReference type="EMBL" id="SEA16123.1"/>
    </source>
</evidence>
<accession>A0A1H3YX18</accession>
<organism evidence="2 3">
    <name type="scientific">Thalassobacillus cyri</name>
    <dbReference type="NCBI Taxonomy" id="571932"/>
    <lineage>
        <taxon>Bacteria</taxon>
        <taxon>Bacillati</taxon>
        <taxon>Bacillota</taxon>
        <taxon>Bacilli</taxon>
        <taxon>Bacillales</taxon>
        <taxon>Bacillaceae</taxon>
        <taxon>Thalassobacillus</taxon>
    </lineage>
</organism>
<dbReference type="AlphaFoldDB" id="A0A1H3YX18"/>
<keyword evidence="2" id="KW-0808">Transferase</keyword>
<dbReference type="EMBL" id="FNQR01000003">
    <property type="protein sequence ID" value="SEA16123.1"/>
    <property type="molecule type" value="Genomic_DNA"/>
</dbReference>
<reference evidence="2 3" key="1">
    <citation type="submission" date="2016-10" db="EMBL/GenBank/DDBJ databases">
        <authorList>
            <person name="de Groot N.N."/>
        </authorList>
    </citation>
    <scope>NUCLEOTIDE SEQUENCE [LARGE SCALE GENOMIC DNA]</scope>
    <source>
        <strain evidence="2 3">CCM7597</strain>
    </source>
</reference>
<sequence>MLSYTQIKWLILLVPAVAIGLWEYIRHEFLLPYLSMNAGNLLSPFIVLAITLLVKQATIPYS</sequence>
<feature type="transmembrane region" description="Helical" evidence="1">
    <location>
        <begin position="31"/>
        <end position="54"/>
    </location>
</feature>
<dbReference type="GO" id="GO:0016301">
    <property type="term" value="F:kinase activity"/>
    <property type="evidence" value="ECO:0007669"/>
    <property type="project" value="UniProtKB-KW"/>
</dbReference>
<dbReference type="STRING" id="571932.SAMN05421743_10355"/>
<feature type="transmembrane region" description="Helical" evidence="1">
    <location>
        <begin position="7"/>
        <end position="25"/>
    </location>
</feature>
<evidence type="ECO:0000313" key="3">
    <source>
        <dbReference type="Proteomes" id="UP000198584"/>
    </source>
</evidence>
<dbReference type="Proteomes" id="UP000198584">
    <property type="component" value="Unassembled WGS sequence"/>
</dbReference>
<dbReference type="OrthoDB" id="773385at2"/>
<proteinExistence type="predicted"/>
<gene>
    <name evidence="2" type="ORF">SAMN05421743_10355</name>
</gene>
<keyword evidence="1" id="KW-1133">Transmembrane helix</keyword>
<keyword evidence="1" id="KW-0472">Membrane</keyword>
<name>A0A1H3YX18_9BACI</name>
<keyword evidence="3" id="KW-1185">Reference proteome</keyword>
<evidence type="ECO:0000256" key="1">
    <source>
        <dbReference type="SAM" id="Phobius"/>
    </source>
</evidence>
<keyword evidence="2" id="KW-0418">Kinase</keyword>
<dbReference type="RefSeq" id="WP_093042837.1">
    <property type="nucleotide sequence ID" value="NZ_FNQR01000003.1"/>
</dbReference>
<protein>
    <submittedName>
        <fullName evidence="2">Two-component system, NarL family, nitrate/nitrite sensor histidine kinase NarQ</fullName>
    </submittedName>
</protein>